<accession>A0A7L1CIF8</accession>
<dbReference type="PANTHER" id="PTHR16124:SF3">
    <property type="entry name" value="MIS18-BINDING PROTEIN 1"/>
    <property type="match status" value="1"/>
</dbReference>
<gene>
    <name evidence="2" type="primary">Mis18bp1_0</name>
    <name evidence="2" type="ORF">SERLUN_R07172</name>
</gene>
<dbReference type="OrthoDB" id="118550at2759"/>
<evidence type="ECO:0000313" key="3">
    <source>
        <dbReference type="Proteomes" id="UP000553648"/>
    </source>
</evidence>
<name>A0A7L1CIF8_9PASS</name>
<protein>
    <submittedName>
        <fullName evidence="2">M18BP protein</fullName>
    </submittedName>
</protein>
<feature type="non-terminal residue" evidence="2">
    <location>
        <position position="101"/>
    </location>
</feature>
<dbReference type="InterPro" id="IPR039110">
    <property type="entry name" value="KNL2-like"/>
</dbReference>
<evidence type="ECO:0000313" key="2">
    <source>
        <dbReference type="EMBL" id="NXM65787.1"/>
    </source>
</evidence>
<sequence>QKSIFLKSWRIQVMDGNTDICVEGKRKDRRGQLWHSGAVRERLAPNQVRTASGNLYILQGRVDSAAMKREGFPYSFIKRFTFGFSRRWKEYVEEFLEEIRR</sequence>
<dbReference type="InterPro" id="IPR015216">
    <property type="entry name" value="SANTA"/>
</dbReference>
<reference evidence="2 3" key="1">
    <citation type="submission" date="2019-09" db="EMBL/GenBank/DDBJ databases">
        <title>Bird 10,000 Genomes (B10K) Project - Family phase.</title>
        <authorList>
            <person name="Zhang G."/>
        </authorList>
    </citation>
    <scope>NUCLEOTIDE SEQUENCE [LARGE SCALE GENOMIC DNA]</scope>
    <source>
        <strain evidence="2">B10K-DU-002-03</strain>
        <tissue evidence="2">Muscle</tissue>
    </source>
</reference>
<dbReference type="PANTHER" id="PTHR16124">
    <property type="entry name" value="MIS18-BINDING PROTEIN 1"/>
    <property type="match status" value="1"/>
</dbReference>
<dbReference type="Proteomes" id="UP000553648">
    <property type="component" value="Unassembled WGS sequence"/>
</dbReference>
<dbReference type="EMBL" id="VXBA01000305">
    <property type="protein sequence ID" value="NXM65787.1"/>
    <property type="molecule type" value="Genomic_DNA"/>
</dbReference>
<feature type="domain" description="SANTA" evidence="1">
    <location>
        <begin position="4"/>
        <end position="91"/>
    </location>
</feature>
<feature type="non-terminal residue" evidence="2">
    <location>
        <position position="1"/>
    </location>
</feature>
<keyword evidence="3" id="KW-1185">Reference proteome</keyword>
<proteinExistence type="predicted"/>
<dbReference type="Pfam" id="PF09133">
    <property type="entry name" value="SANTA"/>
    <property type="match status" value="1"/>
</dbReference>
<dbReference type="AlphaFoldDB" id="A0A7L1CIF8"/>
<evidence type="ECO:0000259" key="1">
    <source>
        <dbReference type="Pfam" id="PF09133"/>
    </source>
</evidence>
<organism evidence="2 3">
    <name type="scientific">Serilophus lunatus</name>
    <name type="common">silver-breasted broadbill</name>
    <dbReference type="NCBI Taxonomy" id="239386"/>
    <lineage>
        <taxon>Eukaryota</taxon>
        <taxon>Metazoa</taxon>
        <taxon>Chordata</taxon>
        <taxon>Craniata</taxon>
        <taxon>Vertebrata</taxon>
        <taxon>Euteleostomi</taxon>
        <taxon>Archelosauria</taxon>
        <taxon>Archosauria</taxon>
        <taxon>Dinosauria</taxon>
        <taxon>Saurischia</taxon>
        <taxon>Theropoda</taxon>
        <taxon>Coelurosauria</taxon>
        <taxon>Aves</taxon>
        <taxon>Neognathae</taxon>
        <taxon>Neoaves</taxon>
        <taxon>Telluraves</taxon>
        <taxon>Australaves</taxon>
        <taxon>Passeriformes</taxon>
        <taxon>Eurylaimidae</taxon>
        <taxon>Serilophus</taxon>
    </lineage>
</organism>
<dbReference type="GO" id="GO:0000775">
    <property type="term" value="C:chromosome, centromeric region"/>
    <property type="evidence" value="ECO:0007669"/>
    <property type="project" value="TreeGrafter"/>
</dbReference>
<comment type="caution">
    <text evidence="2">The sequence shown here is derived from an EMBL/GenBank/DDBJ whole genome shotgun (WGS) entry which is preliminary data.</text>
</comment>